<keyword evidence="6" id="KW-0134">Cell wall</keyword>
<evidence type="ECO:0000313" key="19">
    <source>
        <dbReference type="Proteomes" id="UP001610563"/>
    </source>
</evidence>
<dbReference type="Proteomes" id="UP001610563">
    <property type="component" value="Unassembled WGS sequence"/>
</dbReference>
<evidence type="ECO:0000256" key="13">
    <source>
        <dbReference type="RuleBase" id="RU003968"/>
    </source>
</evidence>
<comment type="subcellular location">
    <subcellularLocation>
        <location evidence="2">Secreted</location>
        <location evidence="2">Cell wall</location>
    </subcellularLocation>
    <subcellularLocation>
        <location evidence="3">Secreted</location>
        <location evidence="3">Extracellular space</location>
        <location evidence="3">Extracellular matrix</location>
    </subcellularLocation>
</comment>
<proteinExistence type="inferred from homology"/>
<keyword evidence="7" id="KW-0964">Secreted</keyword>
<comment type="cofactor">
    <cofactor evidence="1">
        <name>FAD</name>
        <dbReference type="ChEBI" id="CHEBI:57692"/>
    </cofactor>
</comment>
<evidence type="ECO:0000256" key="2">
    <source>
        <dbReference type="ARBA" id="ARBA00004191"/>
    </source>
</evidence>
<dbReference type="InterPro" id="IPR007867">
    <property type="entry name" value="GMC_OxRtase_C"/>
</dbReference>
<dbReference type="InterPro" id="IPR012132">
    <property type="entry name" value="GMC_OxRdtase"/>
</dbReference>
<dbReference type="PANTHER" id="PTHR11552:SF201">
    <property type="entry name" value="GLUCOSE-METHANOL-CHOLINE OXIDOREDUCTASE N-TERMINAL DOMAIN-CONTAINING PROTEIN"/>
    <property type="match status" value="1"/>
</dbReference>
<name>A0ABR4GFJ0_9EURO</name>
<evidence type="ECO:0000256" key="6">
    <source>
        <dbReference type="ARBA" id="ARBA00022512"/>
    </source>
</evidence>
<comment type="subunit">
    <text evidence="5">Homodimer.</text>
</comment>
<evidence type="ECO:0000259" key="16">
    <source>
        <dbReference type="PROSITE" id="PS00623"/>
    </source>
</evidence>
<dbReference type="PANTHER" id="PTHR11552">
    <property type="entry name" value="GLUCOSE-METHANOL-CHOLINE GMC OXIDOREDUCTASE"/>
    <property type="match status" value="1"/>
</dbReference>
<comment type="caution">
    <text evidence="18">The sequence shown here is derived from an EMBL/GenBank/DDBJ whole genome shotgun (WGS) entry which is preliminary data.</text>
</comment>
<keyword evidence="9 13" id="KW-0274">FAD</keyword>
<evidence type="ECO:0000256" key="5">
    <source>
        <dbReference type="ARBA" id="ARBA00011738"/>
    </source>
</evidence>
<dbReference type="Pfam" id="PF05199">
    <property type="entry name" value="GMC_oxred_C"/>
    <property type="match status" value="1"/>
</dbReference>
<reference evidence="18 19" key="1">
    <citation type="submission" date="2024-07" db="EMBL/GenBank/DDBJ databases">
        <title>Section-level genome sequencing and comparative genomics of Aspergillus sections Usti and Cavernicolus.</title>
        <authorList>
            <consortium name="Lawrence Berkeley National Laboratory"/>
            <person name="Nybo J.L."/>
            <person name="Vesth T.C."/>
            <person name="Theobald S."/>
            <person name="Frisvad J.C."/>
            <person name="Larsen T.O."/>
            <person name="Kjaerboelling I."/>
            <person name="Rothschild-Mancinelli K."/>
            <person name="Lyhne E.K."/>
            <person name="Kogle M.E."/>
            <person name="Barry K."/>
            <person name="Clum A."/>
            <person name="Na H."/>
            <person name="Ledsgaard L."/>
            <person name="Lin J."/>
            <person name="Lipzen A."/>
            <person name="Kuo A."/>
            <person name="Riley R."/>
            <person name="Mondo S."/>
            <person name="Labutti K."/>
            <person name="Haridas S."/>
            <person name="Pangalinan J."/>
            <person name="Salamov A.A."/>
            <person name="Simmons B.A."/>
            <person name="Magnuson J.K."/>
            <person name="Chen J."/>
            <person name="Drula E."/>
            <person name="Henrissat B."/>
            <person name="Wiebenga A."/>
            <person name="Lubbers R.J."/>
            <person name="Gomes A.C."/>
            <person name="Makela M.R."/>
            <person name="Stajich J."/>
            <person name="Grigoriev I.V."/>
            <person name="Mortensen U.H."/>
            <person name="De Vries R.P."/>
            <person name="Baker S.E."/>
            <person name="Andersen M.R."/>
        </authorList>
    </citation>
    <scope>NUCLEOTIDE SEQUENCE [LARGE SCALE GENOMIC DNA]</scope>
    <source>
        <strain evidence="18 19">CBS 209.92</strain>
    </source>
</reference>
<organism evidence="18 19">
    <name type="scientific">Aspergillus keveii</name>
    <dbReference type="NCBI Taxonomy" id="714993"/>
    <lineage>
        <taxon>Eukaryota</taxon>
        <taxon>Fungi</taxon>
        <taxon>Dikarya</taxon>
        <taxon>Ascomycota</taxon>
        <taxon>Pezizomycotina</taxon>
        <taxon>Eurotiomycetes</taxon>
        <taxon>Eurotiomycetidae</taxon>
        <taxon>Eurotiales</taxon>
        <taxon>Aspergillaceae</taxon>
        <taxon>Aspergillus</taxon>
        <taxon>Aspergillus subgen. Nidulantes</taxon>
    </lineage>
</organism>
<accession>A0ABR4GFJ0</accession>
<keyword evidence="8 13" id="KW-0285">Flavoprotein</keyword>
<evidence type="ECO:0000256" key="8">
    <source>
        <dbReference type="ARBA" id="ARBA00022630"/>
    </source>
</evidence>
<evidence type="ECO:0000256" key="11">
    <source>
        <dbReference type="ARBA" id="ARBA00049435"/>
    </source>
</evidence>
<dbReference type="Gene3D" id="4.10.450.10">
    <property type="entry name" value="Glucose Oxidase, domain 2"/>
    <property type="match status" value="1"/>
</dbReference>
<gene>
    <name evidence="18" type="ORF">BJX66DRAFT_334802</name>
</gene>
<dbReference type="EC" id="1.1.3.4" evidence="12"/>
<protein>
    <recommendedName>
        <fullName evidence="12">glucose oxidase</fullName>
        <ecNumber evidence="12">1.1.3.4</ecNumber>
    </recommendedName>
</protein>
<dbReference type="Pfam" id="PF00732">
    <property type="entry name" value="GMC_oxred_N"/>
    <property type="match status" value="1"/>
</dbReference>
<evidence type="ECO:0000256" key="10">
    <source>
        <dbReference type="ARBA" id="ARBA00023002"/>
    </source>
</evidence>
<feature type="region of interest" description="Disordered" evidence="14">
    <location>
        <begin position="182"/>
        <end position="201"/>
    </location>
</feature>
<feature type="domain" description="Glucose-methanol-choline oxidoreductase N-terminal" evidence="17">
    <location>
        <begin position="334"/>
        <end position="348"/>
    </location>
</feature>
<keyword evidence="19" id="KW-1185">Reference proteome</keyword>
<evidence type="ECO:0000256" key="7">
    <source>
        <dbReference type="ARBA" id="ARBA00022530"/>
    </source>
</evidence>
<dbReference type="InterPro" id="IPR000172">
    <property type="entry name" value="GMC_OxRdtase_N"/>
</dbReference>
<feature type="signal peptide" evidence="15">
    <location>
        <begin position="1"/>
        <end position="17"/>
    </location>
</feature>
<dbReference type="InterPro" id="IPR027424">
    <property type="entry name" value="Glucose_Oxidase_domain_2"/>
</dbReference>
<keyword evidence="7" id="KW-0272">Extracellular matrix</keyword>
<sequence>MKKFLLLRSILAAGALIEPFQAPLQDPHTNKIPENATGVISNPLNVANLTYDFVIAGRGLTGLAIAAKLLENPKNFNVLVIEDGFYGSDYGPIIDDLNTYGQIFGSRVDHVYETNPQIHNRVEMIRSGNGLGGSTLINGGTWTRPHKVQVDSWENVFENKGWNWTGLRKYMDVIEKVRPPDGNSTVTQGHEHHYDPACHGSNSTAGKVEVGIRDRKQPWSLLIEALMDTVNQITKAPSKKDLCCSDPHGVSMFLNTLTKEQVRTDAARSWLKPVLDDHAMRARITVLTGQLVGKVNLEKVGTDYKATGVEFGTHRKDGWNFNVTADKEVLLAAGSAISPLILQYSGIGPKEVLDKVHIPLRLDLPVGPNLQDQTTTEVVSTIKATGKGQGQAAYFATFAEETVKAGGSTDKDNLLRQYRNYRGWLTGNDSVPYAELFLDTDNRIHFDLWNLLPFTKGYVKILDNDPYLRSFEYNPRYFQNELDLAGQAAASRLARKLTRSGEMVKHFDSEMLPGTDAMPDNATLEDWKNYVRQNFRANYHGVGTCSMMKKEYGGVVDNTAKVYGARNLRVVDGSIPPTQVSSHVMTVYYAMAVRIAEAILEVHGHVDPEDSQIQQPMLPDF</sequence>
<comment type="similarity">
    <text evidence="4 13">Belongs to the GMC oxidoreductase family.</text>
</comment>
<dbReference type="Gene3D" id="3.30.560.10">
    <property type="entry name" value="Glucose Oxidase, domain 3"/>
    <property type="match status" value="1"/>
</dbReference>
<dbReference type="EMBL" id="JBFTWV010000017">
    <property type="protein sequence ID" value="KAL2797803.1"/>
    <property type="molecule type" value="Genomic_DNA"/>
</dbReference>
<evidence type="ECO:0000256" key="12">
    <source>
        <dbReference type="ARBA" id="ARBA00049722"/>
    </source>
</evidence>
<evidence type="ECO:0000256" key="14">
    <source>
        <dbReference type="SAM" id="MobiDB-lite"/>
    </source>
</evidence>
<dbReference type="SUPFAM" id="SSF51905">
    <property type="entry name" value="FAD/NAD(P)-binding domain"/>
    <property type="match status" value="1"/>
</dbReference>
<dbReference type="PROSITE" id="PS00624">
    <property type="entry name" value="GMC_OXRED_2"/>
    <property type="match status" value="1"/>
</dbReference>
<evidence type="ECO:0000313" key="18">
    <source>
        <dbReference type="EMBL" id="KAL2797803.1"/>
    </source>
</evidence>
<evidence type="ECO:0000256" key="15">
    <source>
        <dbReference type="SAM" id="SignalP"/>
    </source>
</evidence>
<evidence type="ECO:0000256" key="4">
    <source>
        <dbReference type="ARBA" id="ARBA00010790"/>
    </source>
</evidence>
<comment type="catalytic activity">
    <reaction evidence="11">
        <text>beta-D-glucose + O2 = D-glucono-1,5-lactone + H2O2</text>
        <dbReference type="Rhea" id="RHEA:11428"/>
        <dbReference type="ChEBI" id="CHEBI:15379"/>
        <dbReference type="ChEBI" id="CHEBI:15903"/>
        <dbReference type="ChEBI" id="CHEBI:16217"/>
        <dbReference type="ChEBI" id="CHEBI:16240"/>
        <dbReference type="EC" id="1.1.3.4"/>
    </reaction>
    <physiologicalReaction direction="left-to-right" evidence="11">
        <dbReference type="Rhea" id="RHEA:11429"/>
    </physiologicalReaction>
</comment>
<evidence type="ECO:0000256" key="3">
    <source>
        <dbReference type="ARBA" id="ARBA00004498"/>
    </source>
</evidence>
<feature type="domain" description="Glucose-methanol-choline oxidoreductase N-terminal" evidence="16">
    <location>
        <begin position="128"/>
        <end position="151"/>
    </location>
</feature>
<dbReference type="PIRSF" id="PIRSF000137">
    <property type="entry name" value="Alcohol_oxidase"/>
    <property type="match status" value="1"/>
</dbReference>
<evidence type="ECO:0000256" key="9">
    <source>
        <dbReference type="ARBA" id="ARBA00022827"/>
    </source>
</evidence>
<dbReference type="InterPro" id="IPR036188">
    <property type="entry name" value="FAD/NAD-bd_sf"/>
</dbReference>
<evidence type="ECO:0000259" key="17">
    <source>
        <dbReference type="PROSITE" id="PS00624"/>
    </source>
</evidence>
<feature type="chain" id="PRO_5045910122" description="glucose oxidase" evidence="15">
    <location>
        <begin position="18"/>
        <end position="621"/>
    </location>
</feature>
<evidence type="ECO:0000256" key="1">
    <source>
        <dbReference type="ARBA" id="ARBA00001974"/>
    </source>
</evidence>
<keyword evidence="15" id="KW-0732">Signal</keyword>
<dbReference type="SUPFAM" id="SSF54373">
    <property type="entry name" value="FAD-linked reductases, C-terminal domain"/>
    <property type="match status" value="1"/>
</dbReference>
<keyword evidence="10" id="KW-0560">Oxidoreductase</keyword>
<dbReference type="Gene3D" id="3.50.50.60">
    <property type="entry name" value="FAD/NAD(P)-binding domain"/>
    <property type="match status" value="1"/>
</dbReference>
<dbReference type="PROSITE" id="PS00623">
    <property type="entry name" value="GMC_OXRED_1"/>
    <property type="match status" value="1"/>
</dbReference>